<keyword evidence="3" id="KW-0804">Transcription</keyword>
<evidence type="ECO:0000313" key="8">
    <source>
        <dbReference type="Proteomes" id="UP000297288"/>
    </source>
</evidence>
<dbReference type="InterPro" id="IPR000524">
    <property type="entry name" value="Tscrpt_reg_HTH_GntR"/>
</dbReference>
<dbReference type="PANTHER" id="PTHR38445">
    <property type="entry name" value="HTH-TYPE TRANSCRIPTIONAL REPRESSOR YTRA"/>
    <property type="match status" value="1"/>
</dbReference>
<reference evidence="6 8" key="2">
    <citation type="submission" date="2019-04" db="EMBL/GenBank/DDBJ databases">
        <title>Draft genome sequence data and analysis of a Fermenting Bacterium, Geotoga petraea strain HO-Geo1, isolated from heavy-oil petroleum reservoir in Russia.</title>
        <authorList>
            <person name="Grouzdev D.S."/>
            <person name="Semenova E.M."/>
            <person name="Sokolova D.S."/>
            <person name="Tourova T.P."/>
            <person name="Poltaraus A.B."/>
            <person name="Nazina T.N."/>
        </authorList>
    </citation>
    <scope>NUCLEOTIDE SEQUENCE [LARGE SCALE GENOMIC DNA]</scope>
    <source>
        <strain evidence="6 8">HO-Geo1</strain>
    </source>
</reference>
<evidence type="ECO:0000256" key="3">
    <source>
        <dbReference type="ARBA" id="ARBA00023163"/>
    </source>
</evidence>
<keyword evidence="1" id="KW-0805">Transcription regulation</keyword>
<dbReference type="Proteomes" id="UP000297288">
    <property type="component" value="Unassembled WGS sequence"/>
</dbReference>
<organism evidence="5 7">
    <name type="scientific">Geotoga petraea</name>
    <dbReference type="NCBI Taxonomy" id="28234"/>
    <lineage>
        <taxon>Bacteria</taxon>
        <taxon>Thermotogati</taxon>
        <taxon>Thermotogota</taxon>
        <taxon>Thermotogae</taxon>
        <taxon>Petrotogales</taxon>
        <taxon>Petrotogaceae</taxon>
        <taxon>Geotoga</taxon>
    </lineage>
</organism>
<dbReference type="PANTHER" id="PTHR38445:SF9">
    <property type="entry name" value="HTH-TYPE TRANSCRIPTIONAL REPRESSOR YTRA"/>
    <property type="match status" value="1"/>
</dbReference>
<dbReference type="SMART" id="SM00345">
    <property type="entry name" value="HTH_GNTR"/>
    <property type="match status" value="1"/>
</dbReference>
<dbReference type="CDD" id="cd07377">
    <property type="entry name" value="WHTH_GntR"/>
    <property type="match status" value="1"/>
</dbReference>
<accession>A0A1G6NI68</accession>
<keyword evidence="7" id="KW-1185">Reference proteome</keyword>
<evidence type="ECO:0000256" key="1">
    <source>
        <dbReference type="ARBA" id="ARBA00023015"/>
    </source>
</evidence>
<reference evidence="5 7" key="1">
    <citation type="submission" date="2016-10" db="EMBL/GenBank/DDBJ databases">
        <authorList>
            <person name="de Groot N.N."/>
        </authorList>
    </citation>
    <scope>NUCLEOTIDE SEQUENCE [LARGE SCALE GENOMIC DNA]</scope>
    <source>
        <strain evidence="5 7">WG14</strain>
    </source>
</reference>
<protein>
    <submittedName>
        <fullName evidence="6">GntR family transcriptional regulator</fullName>
    </submittedName>
    <submittedName>
        <fullName evidence="5">Transcriptional regulator, GntR family</fullName>
    </submittedName>
</protein>
<dbReference type="Gene3D" id="1.10.10.10">
    <property type="entry name" value="Winged helix-like DNA-binding domain superfamily/Winged helix DNA-binding domain"/>
    <property type="match status" value="1"/>
</dbReference>
<dbReference type="Pfam" id="PF00392">
    <property type="entry name" value="GntR"/>
    <property type="match status" value="1"/>
</dbReference>
<name>A0A1G6NI68_9BACT</name>
<keyword evidence="2" id="KW-0238">DNA-binding</keyword>
<gene>
    <name evidence="6" type="ORF">E4650_05875</name>
    <name evidence="5" type="ORF">SAMN04488588_1536</name>
</gene>
<dbReference type="EMBL" id="FMYV01000006">
    <property type="protein sequence ID" value="SDC67094.1"/>
    <property type="molecule type" value="Genomic_DNA"/>
</dbReference>
<dbReference type="OrthoDB" id="9801546at2"/>
<dbReference type="GO" id="GO:0003677">
    <property type="term" value="F:DNA binding"/>
    <property type="evidence" value="ECO:0007669"/>
    <property type="project" value="UniProtKB-KW"/>
</dbReference>
<dbReference type="STRING" id="28234.SAMN04488588_1536"/>
<dbReference type="PROSITE" id="PS50949">
    <property type="entry name" value="HTH_GNTR"/>
    <property type="match status" value="1"/>
</dbReference>
<evidence type="ECO:0000256" key="2">
    <source>
        <dbReference type="ARBA" id="ARBA00023125"/>
    </source>
</evidence>
<evidence type="ECO:0000259" key="4">
    <source>
        <dbReference type="PROSITE" id="PS50949"/>
    </source>
</evidence>
<dbReference type="GO" id="GO:0003700">
    <property type="term" value="F:DNA-binding transcription factor activity"/>
    <property type="evidence" value="ECO:0007669"/>
    <property type="project" value="InterPro"/>
</dbReference>
<dbReference type="RefSeq" id="WP_091404424.1">
    <property type="nucleotide sequence ID" value="NZ_FMYV01000006.1"/>
</dbReference>
<proteinExistence type="predicted"/>
<evidence type="ECO:0000313" key="7">
    <source>
        <dbReference type="Proteomes" id="UP000199322"/>
    </source>
</evidence>
<dbReference type="AlphaFoldDB" id="A0A1G6NI68"/>
<dbReference type="EMBL" id="SRME01000003">
    <property type="protein sequence ID" value="TGG87867.1"/>
    <property type="molecule type" value="Genomic_DNA"/>
</dbReference>
<feature type="domain" description="HTH gntR-type" evidence="4">
    <location>
        <begin position="11"/>
        <end position="79"/>
    </location>
</feature>
<sequence>MLNKVDKHSGIPAYLQIMNQVKKEIILGNLKNGDQLPPVRKMQKIFGVNINTVTRALEKLSYEGKLEAQHGVGYFITSEENIGDEVFSNLKNCIKKLKESDLDLKMSLLLFEEVWKDESND</sequence>
<dbReference type="SUPFAM" id="SSF46785">
    <property type="entry name" value="Winged helix' DNA-binding domain"/>
    <property type="match status" value="1"/>
</dbReference>
<dbReference type="Proteomes" id="UP000199322">
    <property type="component" value="Unassembled WGS sequence"/>
</dbReference>
<dbReference type="InterPro" id="IPR036390">
    <property type="entry name" value="WH_DNA-bd_sf"/>
</dbReference>
<evidence type="ECO:0000313" key="6">
    <source>
        <dbReference type="EMBL" id="TGG87867.1"/>
    </source>
</evidence>
<dbReference type="InterPro" id="IPR036388">
    <property type="entry name" value="WH-like_DNA-bd_sf"/>
</dbReference>
<evidence type="ECO:0000313" key="5">
    <source>
        <dbReference type="EMBL" id="SDC67094.1"/>
    </source>
</evidence>